<dbReference type="SUPFAM" id="SSF140566">
    <property type="entry name" value="FlgN-like"/>
    <property type="match status" value="1"/>
</dbReference>
<name>A0A081BB28_9HYPH</name>
<comment type="caution">
    <text evidence="2">The sequence shown here is derived from an EMBL/GenBank/DDBJ whole genome shotgun (WGS) entry which is preliminary data.</text>
</comment>
<proteinExistence type="predicted"/>
<accession>A0A081BB28</accession>
<dbReference type="Proteomes" id="UP000028702">
    <property type="component" value="Unassembled WGS sequence"/>
</dbReference>
<dbReference type="RefSeq" id="WP_045445970.1">
    <property type="nucleotide sequence ID" value="NZ_BBIO01000008.1"/>
</dbReference>
<evidence type="ECO:0000313" key="2">
    <source>
        <dbReference type="EMBL" id="GAK45246.1"/>
    </source>
</evidence>
<organism evidence="2 3">
    <name type="scientific">Tepidicaulis marinus</name>
    <dbReference type="NCBI Taxonomy" id="1333998"/>
    <lineage>
        <taxon>Bacteria</taxon>
        <taxon>Pseudomonadati</taxon>
        <taxon>Pseudomonadota</taxon>
        <taxon>Alphaproteobacteria</taxon>
        <taxon>Hyphomicrobiales</taxon>
        <taxon>Parvibaculaceae</taxon>
        <taxon>Tepidicaulis</taxon>
    </lineage>
</organism>
<feature type="region of interest" description="Disordered" evidence="1">
    <location>
        <begin position="1"/>
        <end position="35"/>
    </location>
</feature>
<sequence>MTGESGLKHHIQDFEAPPVEAAMRPEGEKPEEEDPNAAYRQELMARAHAHLRELGDVLKAENEAVLKLDTPALERFADIKESLFIRLSALEEAAGAQNVVLMGGGGALEEEIRALTADVQKSAEENLRLLKDLGSAVQKVAALHVRAVENVNSEGLYSAAGRNLRAAELSPAGMKLEL</sequence>
<gene>
    <name evidence="2" type="ORF">M2A_1745</name>
</gene>
<keyword evidence="3" id="KW-1185">Reference proteome</keyword>
<evidence type="ECO:0000256" key="1">
    <source>
        <dbReference type="SAM" id="MobiDB-lite"/>
    </source>
</evidence>
<dbReference type="EMBL" id="BBIO01000008">
    <property type="protein sequence ID" value="GAK45246.1"/>
    <property type="molecule type" value="Genomic_DNA"/>
</dbReference>
<dbReference type="STRING" id="1333998.M2A_1745"/>
<dbReference type="GO" id="GO:0044780">
    <property type="term" value="P:bacterial-type flagellum assembly"/>
    <property type="evidence" value="ECO:0007669"/>
    <property type="project" value="InterPro"/>
</dbReference>
<feature type="compositionally biased region" description="Basic and acidic residues" evidence="1">
    <location>
        <begin position="1"/>
        <end position="13"/>
    </location>
</feature>
<reference evidence="2 3" key="1">
    <citation type="submission" date="2014-07" db="EMBL/GenBank/DDBJ databases">
        <title>Tepidicaulis marinum gen. nov., sp. nov., a novel marine bacterium denitrifying nitrate to nitrous oxide strictly under microaerobic conditions.</title>
        <authorList>
            <person name="Takeuchi M."/>
            <person name="Yamagishi T."/>
            <person name="Kamagata Y."/>
            <person name="Oshima K."/>
            <person name="Hattori M."/>
            <person name="Katayama T."/>
            <person name="Hanada S."/>
            <person name="Tamaki H."/>
            <person name="Marumo K."/>
            <person name="Maeda H."/>
            <person name="Nedachi M."/>
            <person name="Iwasaki W."/>
            <person name="Suwa Y."/>
            <person name="Sakata S."/>
        </authorList>
    </citation>
    <scope>NUCLEOTIDE SEQUENCE [LARGE SCALE GENOMIC DNA]</scope>
    <source>
        <strain evidence="2 3">MA2</strain>
    </source>
</reference>
<protein>
    <submittedName>
        <fullName evidence="2">Related to NUM1-nuclear migration protein</fullName>
    </submittedName>
</protein>
<dbReference type="AlphaFoldDB" id="A0A081BB28"/>
<dbReference type="Gene3D" id="1.20.58.300">
    <property type="entry name" value="FlgN-like"/>
    <property type="match status" value="1"/>
</dbReference>
<evidence type="ECO:0000313" key="3">
    <source>
        <dbReference type="Proteomes" id="UP000028702"/>
    </source>
</evidence>
<dbReference type="InterPro" id="IPR036679">
    <property type="entry name" value="FlgN-like_sf"/>
</dbReference>